<evidence type="ECO:0000313" key="3">
    <source>
        <dbReference type="Proteomes" id="UP000182135"/>
    </source>
</evidence>
<accession>A0A1I2JBZ5</accession>
<dbReference type="eggNOG" id="COG1873">
    <property type="taxonomic scope" value="Bacteria"/>
</dbReference>
<dbReference type="SUPFAM" id="SSF50346">
    <property type="entry name" value="PRC-barrel domain"/>
    <property type="match status" value="1"/>
</dbReference>
<sequence length="91" mass="10647">MGENIKLYSQLERYEIININDGEKYNLLGNNDVVIDDEGFFKMLVVTNSQSKLSLFNNTEFLEMPWEYVKKIGVKTIIVDIEESLIKRNKL</sequence>
<proteinExistence type="predicted"/>
<dbReference type="GeneID" id="90544722"/>
<evidence type="ECO:0000313" key="1">
    <source>
        <dbReference type="EMBL" id="PWL53552.1"/>
    </source>
</evidence>
<dbReference type="EMBL" id="QAMZ01000036">
    <property type="protein sequence ID" value="PWL53552.1"/>
    <property type="molecule type" value="Genomic_DNA"/>
</dbReference>
<dbReference type="Proteomes" id="UP000246114">
    <property type="component" value="Unassembled WGS sequence"/>
</dbReference>
<reference evidence="1 4" key="2">
    <citation type="submission" date="2018-03" db="EMBL/GenBank/DDBJ databases">
        <title>The uncultured portion of the human microbiome is neutrally assembled.</title>
        <authorList>
            <person name="Jeraldo P."/>
            <person name="Boardman L."/>
            <person name="White B.A."/>
            <person name="Nelson H."/>
            <person name="Goldenfeld N."/>
            <person name="Chia N."/>
        </authorList>
    </citation>
    <scope>NUCLEOTIDE SEQUENCE [LARGE SCALE GENOMIC DNA]</scope>
    <source>
        <strain evidence="1">CIM:MAG 903</strain>
    </source>
</reference>
<name>A0A1I2JBZ5_9CLOT</name>
<dbReference type="InterPro" id="IPR011033">
    <property type="entry name" value="PRC_barrel-like_sf"/>
</dbReference>
<evidence type="ECO:0000313" key="2">
    <source>
        <dbReference type="EMBL" id="SFF50707.1"/>
    </source>
</evidence>
<dbReference type="STRING" id="1529.SAMN04487885_101216"/>
<dbReference type="AlphaFoldDB" id="A0A1I2JBZ5"/>
<dbReference type="NCBIfam" id="TIGR02888">
    <property type="entry name" value="spore_YlmC_YmxH"/>
    <property type="match status" value="1"/>
</dbReference>
<dbReference type="PANTHER" id="PTHR40061:SF1">
    <property type="entry name" value="SPORULATION PROTEIN YLMC-RELATED"/>
    <property type="match status" value="1"/>
</dbReference>
<gene>
    <name evidence="1" type="ORF">DBY38_07410</name>
    <name evidence="2" type="ORF">SAMN04487885_101216</name>
</gene>
<dbReference type="RefSeq" id="WP_027638093.1">
    <property type="nucleotide sequence ID" value="NZ_BAAACD010000019.1"/>
</dbReference>
<dbReference type="InterPro" id="IPR014238">
    <property type="entry name" value="Spore_YlmC/YmxH"/>
</dbReference>
<reference evidence="2 3" key="1">
    <citation type="submission" date="2016-10" db="EMBL/GenBank/DDBJ databases">
        <authorList>
            <person name="de Groot N.N."/>
        </authorList>
    </citation>
    <scope>NUCLEOTIDE SEQUENCE [LARGE SCALE GENOMIC DNA]</scope>
    <source>
        <strain evidence="2 3">NLAE-zl-G419</strain>
    </source>
</reference>
<evidence type="ECO:0000313" key="4">
    <source>
        <dbReference type="Proteomes" id="UP000246114"/>
    </source>
</evidence>
<protein>
    <submittedName>
        <fullName evidence="2">Sporulation protein, YlmC/YmxH family</fullName>
    </submittedName>
    <submittedName>
        <fullName evidence="1">YlmC/YmxH family sporulation protein</fullName>
    </submittedName>
</protein>
<dbReference type="Proteomes" id="UP000182135">
    <property type="component" value="Unassembled WGS sequence"/>
</dbReference>
<keyword evidence="3" id="KW-1185">Reference proteome</keyword>
<dbReference type="Gene3D" id="2.30.30.240">
    <property type="entry name" value="PRC-barrel domain"/>
    <property type="match status" value="1"/>
</dbReference>
<dbReference type="PANTHER" id="PTHR40061">
    <property type="entry name" value="SPORULATION PROTEIN YLMC-RELATED"/>
    <property type="match status" value="1"/>
</dbReference>
<dbReference type="OrthoDB" id="6024937at2"/>
<dbReference type="EMBL" id="FOOE01000001">
    <property type="protein sequence ID" value="SFF50707.1"/>
    <property type="molecule type" value="Genomic_DNA"/>
</dbReference>
<organism evidence="2 3">
    <name type="scientific">Clostridium cadaveris</name>
    <dbReference type="NCBI Taxonomy" id="1529"/>
    <lineage>
        <taxon>Bacteria</taxon>
        <taxon>Bacillati</taxon>
        <taxon>Bacillota</taxon>
        <taxon>Clostridia</taxon>
        <taxon>Eubacteriales</taxon>
        <taxon>Clostridiaceae</taxon>
        <taxon>Clostridium</taxon>
    </lineage>
</organism>